<evidence type="ECO:0000313" key="2">
    <source>
        <dbReference type="EMBL" id="QEK12309.1"/>
    </source>
</evidence>
<organism evidence="2 3">
    <name type="scientific">Crassaminicella thermophila</name>
    <dbReference type="NCBI Taxonomy" id="2599308"/>
    <lineage>
        <taxon>Bacteria</taxon>
        <taxon>Bacillati</taxon>
        <taxon>Bacillota</taxon>
        <taxon>Clostridia</taxon>
        <taxon>Eubacteriales</taxon>
        <taxon>Clostridiaceae</taxon>
        <taxon>Crassaminicella</taxon>
    </lineage>
</organism>
<proteinExistence type="predicted"/>
<gene>
    <name evidence="2" type="ORF">FQB35_07920</name>
</gene>
<sequence length="88" mass="9908">MLRRNFMRNRGRNTWVLLLLLFVGVVIGGLIGEFFKGSIGILGYSKLIGFQPFTIDLEVIKLTLGLMFNFNVASIIGIILAIFIFSRL</sequence>
<dbReference type="OrthoDB" id="1955622at2"/>
<dbReference type="InterPro" id="IPR025470">
    <property type="entry name" value="DUF4321"/>
</dbReference>
<keyword evidence="3" id="KW-1185">Reference proteome</keyword>
<evidence type="ECO:0000256" key="1">
    <source>
        <dbReference type="SAM" id="Phobius"/>
    </source>
</evidence>
<dbReference type="KEGG" id="crs:FQB35_07920"/>
<keyword evidence="1" id="KW-1133">Transmembrane helix</keyword>
<reference evidence="2 3" key="1">
    <citation type="submission" date="2019-07" db="EMBL/GenBank/DDBJ databases">
        <title>Complete genome of Crassaminicella thermophila SY095.</title>
        <authorList>
            <person name="Li X."/>
        </authorList>
    </citation>
    <scope>NUCLEOTIDE SEQUENCE [LARGE SCALE GENOMIC DNA]</scope>
    <source>
        <strain evidence="2 3">SY095</strain>
    </source>
</reference>
<keyword evidence="1" id="KW-0472">Membrane</keyword>
<dbReference type="Pfam" id="PF14209">
    <property type="entry name" value="DUF4321"/>
    <property type="match status" value="1"/>
</dbReference>
<feature type="transmembrane region" description="Helical" evidence="1">
    <location>
        <begin position="66"/>
        <end position="85"/>
    </location>
</feature>
<accession>A0A5C0SH61</accession>
<keyword evidence="1" id="KW-0812">Transmembrane</keyword>
<evidence type="ECO:0000313" key="3">
    <source>
        <dbReference type="Proteomes" id="UP000324646"/>
    </source>
</evidence>
<dbReference type="AlphaFoldDB" id="A0A5C0SH61"/>
<name>A0A5C0SH61_CRATE</name>
<dbReference type="Proteomes" id="UP000324646">
    <property type="component" value="Chromosome"/>
</dbReference>
<protein>
    <submittedName>
        <fullName evidence="2">DUF4321 domain-containing protein</fullName>
    </submittedName>
</protein>
<dbReference type="EMBL" id="CP042243">
    <property type="protein sequence ID" value="QEK12309.1"/>
    <property type="molecule type" value="Genomic_DNA"/>
</dbReference>